<dbReference type="PANTHER" id="PTHR12770:SF31">
    <property type="entry name" value="RUS FAMILY MEMBER 1"/>
    <property type="match status" value="1"/>
</dbReference>
<keyword evidence="4" id="KW-1133">Transmembrane helix</keyword>
<comment type="subcellular location">
    <subcellularLocation>
        <location evidence="1">Membrane</location>
    </subcellularLocation>
</comment>
<dbReference type="Proteomes" id="UP000008312">
    <property type="component" value="Unassembled WGS sequence"/>
</dbReference>
<keyword evidence="8" id="KW-1185">Reference proteome</keyword>
<dbReference type="GO" id="GO:0016020">
    <property type="term" value="C:membrane"/>
    <property type="evidence" value="ECO:0007669"/>
    <property type="project" value="UniProtKB-SubCell"/>
</dbReference>
<evidence type="ECO:0000259" key="6">
    <source>
        <dbReference type="Pfam" id="PF04884"/>
    </source>
</evidence>
<dbReference type="InterPro" id="IPR054549">
    <property type="entry name" value="UVB_sens_RUS_dom"/>
</dbReference>
<protein>
    <recommendedName>
        <fullName evidence="6">Protein root UVB sensitive/RUS domain-containing protein</fullName>
    </recommendedName>
</protein>
<evidence type="ECO:0000256" key="3">
    <source>
        <dbReference type="ARBA" id="ARBA00022692"/>
    </source>
</evidence>
<dbReference type="OrthoDB" id="19606at2759"/>
<evidence type="ECO:0000256" key="5">
    <source>
        <dbReference type="ARBA" id="ARBA00023136"/>
    </source>
</evidence>
<dbReference type="PANTHER" id="PTHR12770">
    <property type="entry name" value="RUS1 FAMILY PROTEIN C16ORF58"/>
    <property type="match status" value="1"/>
</dbReference>
<organism evidence="7">
    <name type="scientific">Blastocystis hominis</name>
    <dbReference type="NCBI Taxonomy" id="12968"/>
    <lineage>
        <taxon>Eukaryota</taxon>
        <taxon>Sar</taxon>
        <taxon>Stramenopiles</taxon>
        <taxon>Bigyra</taxon>
        <taxon>Opalozoa</taxon>
        <taxon>Opalinata</taxon>
        <taxon>Blastocystidae</taxon>
        <taxon>Blastocystis</taxon>
    </lineage>
</organism>
<keyword evidence="3" id="KW-0812">Transmembrane</keyword>
<dbReference type="GeneID" id="24922281"/>
<name>D8LYJ0_BLAHO</name>
<gene>
    <name evidence="7" type="ORF">GSBLH_T00006156001</name>
</gene>
<evidence type="ECO:0000256" key="4">
    <source>
        <dbReference type="ARBA" id="ARBA00022989"/>
    </source>
</evidence>
<evidence type="ECO:0000256" key="1">
    <source>
        <dbReference type="ARBA" id="ARBA00004370"/>
    </source>
</evidence>
<dbReference type="EMBL" id="FN668639">
    <property type="protein sequence ID" value="CBK20645.2"/>
    <property type="molecule type" value="Genomic_DNA"/>
</dbReference>
<comment type="similarity">
    <text evidence="2">Belongs to the RUS1 family.</text>
</comment>
<accession>D8LYJ0</accession>
<reference evidence="7" key="1">
    <citation type="submission" date="2010-02" db="EMBL/GenBank/DDBJ databases">
        <title>Sequencing and annotation of the Blastocystis hominis genome.</title>
        <authorList>
            <person name="Wincker P."/>
        </authorList>
    </citation>
    <scope>NUCLEOTIDE SEQUENCE</scope>
    <source>
        <strain evidence="7">Singapore isolate B</strain>
    </source>
</reference>
<dbReference type="InParanoid" id="D8LYJ0"/>
<keyword evidence="5" id="KW-0472">Membrane</keyword>
<evidence type="ECO:0000256" key="2">
    <source>
        <dbReference type="ARBA" id="ARBA00007558"/>
    </source>
</evidence>
<proteinExistence type="inferred from homology"/>
<feature type="domain" description="Protein root UVB sensitive/RUS" evidence="6">
    <location>
        <begin position="1"/>
        <end position="124"/>
    </location>
</feature>
<dbReference type="AlphaFoldDB" id="D8LYJ0"/>
<dbReference type="InterPro" id="IPR006968">
    <property type="entry name" value="RUS_fam"/>
</dbReference>
<dbReference type="RefSeq" id="XP_012894693.1">
    <property type="nucleotide sequence ID" value="XM_013039239.1"/>
</dbReference>
<evidence type="ECO:0000313" key="8">
    <source>
        <dbReference type="Proteomes" id="UP000008312"/>
    </source>
</evidence>
<evidence type="ECO:0000313" key="7">
    <source>
        <dbReference type="EMBL" id="CBK20645.2"/>
    </source>
</evidence>
<sequence>MITPLFPNCFLALATISNIGKSISFLANGATGAGIRYGFANAMNIGDVTAKEGSQTSAVYLLGMLFGVSVSSLLGDQSMSTIFASVICMSCLSLYAMNKSLRCVTLPTLNTQRSELACVDYCSQGIIYQPEAVAKLERYYLPYLHVADCGTDIRLGMSLHSVLSAYRSLEEADDVIQLFGDCNYMLSYCDLKQGMYRSIINRTEKTKCTIAISLNSSASTRDQLQAYLHALLLRHASGGRFTTDLQLLKETKERSKLLLPFFVRDLEQNGWDCIHLFLEETKKRYVVERA</sequence>
<dbReference type="Pfam" id="PF04884">
    <property type="entry name" value="UVB_sens_prot"/>
    <property type="match status" value="1"/>
</dbReference>